<dbReference type="OrthoDB" id="3695950at2"/>
<feature type="region of interest" description="Disordered" evidence="1">
    <location>
        <begin position="205"/>
        <end position="244"/>
    </location>
</feature>
<feature type="transmembrane region" description="Helical" evidence="2">
    <location>
        <begin position="173"/>
        <end position="195"/>
    </location>
</feature>
<name>A0A4P7IFZ8_9ACTN</name>
<keyword evidence="2" id="KW-0812">Transmembrane</keyword>
<keyword evidence="4" id="KW-1185">Reference proteome</keyword>
<dbReference type="AlphaFoldDB" id="A0A4P7IFZ8"/>
<evidence type="ECO:0008006" key="5">
    <source>
        <dbReference type="Google" id="ProtNLM"/>
    </source>
</evidence>
<dbReference type="Proteomes" id="UP000294853">
    <property type="component" value="Chromosome"/>
</dbReference>
<dbReference type="RefSeq" id="WP_135266603.1">
    <property type="nucleotide sequence ID" value="NZ_CP038436.1"/>
</dbReference>
<organism evidence="3 4">
    <name type="scientific">Nocardioides seonyuensis</name>
    <dbReference type="NCBI Taxonomy" id="2518371"/>
    <lineage>
        <taxon>Bacteria</taxon>
        <taxon>Bacillati</taxon>
        <taxon>Actinomycetota</taxon>
        <taxon>Actinomycetes</taxon>
        <taxon>Propionibacteriales</taxon>
        <taxon>Nocardioidaceae</taxon>
        <taxon>Nocardioides</taxon>
    </lineage>
</organism>
<sequence>MDVWGITVAALRRWYVLLPLLVLTVFAALAVGRGMQPEYEAVGVAVYTPGSGLVVTEEDVEIRNPYGSLDEANTIIGIVLDGPVARSEIAAMGLDEEYEVSPGSRSAIMQFSVRADSPEVAIRTGAAVFEMAATELRTRQDAANVPKNAQYGIQVLQAPYIEAAVTDGKLRNMAIIVVLGGALSLLIAVFFDDLVGLARRRRERRKVGQVARREDRPASGDASDESLPPRHQSTTAETAISDAR</sequence>
<accession>A0A4P7IFZ8</accession>
<feature type="transmembrane region" description="Helical" evidence="2">
    <location>
        <begin position="14"/>
        <end position="32"/>
    </location>
</feature>
<evidence type="ECO:0000256" key="1">
    <source>
        <dbReference type="SAM" id="MobiDB-lite"/>
    </source>
</evidence>
<proteinExistence type="predicted"/>
<evidence type="ECO:0000313" key="4">
    <source>
        <dbReference type="Proteomes" id="UP000294853"/>
    </source>
</evidence>
<keyword evidence="2" id="KW-0472">Membrane</keyword>
<evidence type="ECO:0000256" key="2">
    <source>
        <dbReference type="SAM" id="Phobius"/>
    </source>
</evidence>
<reference evidence="3 4" key="1">
    <citation type="submission" date="2019-03" db="EMBL/GenBank/DDBJ databases">
        <title>Three New Species of Nocardioides, Nocardioides euryhalodurans sp. nov., Nocardioides seonyuensis sp. nov. and Nocardioides eburneoflavus sp. nov. Iolated from Soil.</title>
        <authorList>
            <person name="Roh S.G."/>
            <person name="Lee C."/>
            <person name="Kim M.-K."/>
            <person name="Kim S.B."/>
        </authorList>
    </citation>
    <scope>NUCLEOTIDE SEQUENCE [LARGE SCALE GENOMIC DNA]</scope>
    <source>
        <strain evidence="3 4">MMS17-SY207-3</strain>
    </source>
</reference>
<evidence type="ECO:0000313" key="3">
    <source>
        <dbReference type="EMBL" id="QBX54631.1"/>
    </source>
</evidence>
<dbReference type="EMBL" id="CP038436">
    <property type="protein sequence ID" value="QBX54631.1"/>
    <property type="molecule type" value="Genomic_DNA"/>
</dbReference>
<protein>
    <recommendedName>
        <fullName evidence="5">Polysaccharide chain length determinant N-terminal domain-containing protein</fullName>
    </recommendedName>
</protein>
<keyword evidence="2" id="KW-1133">Transmembrane helix</keyword>
<gene>
    <name evidence="3" type="ORF">EXE58_03535</name>
</gene>
<dbReference type="KEGG" id="nsn:EXE58_03535"/>